<evidence type="ECO:0000259" key="5">
    <source>
        <dbReference type="PROSITE" id="PS50011"/>
    </source>
</evidence>
<dbReference type="InterPro" id="IPR008271">
    <property type="entry name" value="Ser/Thr_kinase_AS"/>
</dbReference>
<dbReference type="InterPro" id="IPR011009">
    <property type="entry name" value="Kinase-like_dom_sf"/>
</dbReference>
<dbReference type="GO" id="GO:0000407">
    <property type="term" value="C:phagophore assembly site"/>
    <property type="evidence" value="ECO:0007669"/>
    <property type="project" value="TreeGrafter"/>
</dbReference>
<dbReference type="InterPro" id="IPR045269">
    <property type="entry name" value="Atg1-like"/>
</dbReference>
<proteinExistence type="predicted"/>
<dbReference type="AlphaFoldDB" id="T1CIN1"/>
<dbReference type="GO" id="GO:0010506">
    <property type="term" value="P:regulation of autophagy"/>
    <property type="evidence" value="ECO:0007669"/>
    <property type="project" value="InterPro"/>
</dbReference>
<dbReference type="GO" id="GO:0005524">
    <property type="term" value="F:ATP binding"/>
    <property type="evidence" value="ECO:0007669"/>
    <property type="project" value="UniProtKB-KW"/>
</dbReference>
<dbReference type="InterPro" id="IPR000719">
    <property type="entry name" value="Prot_kinase_dom"/>
</dbReference>
<feature type="non-terminal residue" evidence="6">
    <location>
        <position position="281"/>
    </location>
</feature>
<keyword evidence="6" id="KW-0723">Serine/threonine-protein kinase</keyword>
<dbReference type="Gene3D" id="1.10.510.10">
    <property type="entry name" value="Transferase(Phosphotransferase) domain 1"/>
    <property type="match status" value="1"/>
</dbReference>
<dbReference type="SUPFAM" id="SSF56112">
    <property type="entry name" value="Protein kinase-like (PK-like)"/>
    <property type="match status" value="1"/>
</dbReference>
<organism evidence="6">
    <name type="scientific">mine drainage metagenome</name>
    <dbReference type="NCBI Taxonomy" id="410659"/>
    <lineage>
        <taxon>unclassified sequences</taxon>
        <taxon>metagenomes</taxon>
        <taxon>ecological metagenomes</taxon>
    </lineage>
</organism>
<evidence type="ECO:0000256" key="3">
    <source>
        <dbReference type="ARBA" id="ARBA00022777"/>
    </source>
</evidence>
<protein>
    <submittedName>
        <fullName evidence="6">Non-specific serine/threonine protein kinase</fullName>
    </submittedName>
</protein>
<evidence type="ECO:0000313" key="6">
    <source>
        <dbReference type="EMBL" id="EQD67395.1"/>
    </source>
</evidence>
<feature type="domain" description="Protein kinase" evidence="5">
    <location>
        <begin position="75"/>
        <end position="281"/>
    </location>
</feature>
<keyword evidence="4" id="KW-0067">ATP-binding</keyword>
<dbReference type="GO" id="GO:0004674">
    <property type="term" value="F:protein serine/threonine kinase activity"/>
    <property type="evidence" value="ECO:0007669"/>
    <property type="project" value="UniProtKB-KW"/>
</dbReference>
<dbReference type="GO" id="GO:0005829">
    <property type="term" value="C:cytosol"/>
    <property type="evidence" value="ECO:0007669"/>
    <property type="project" value="TreeGrafter"/>
</dbReference>
<dbReference type="PANTHER" id="PTHR24348">
    <property type="entry name" value="SERINE/THREONINE-PROTEIN KINASE UNC-51-RELATED"/>
    <property type="match status" value="1"/>
</dbReference>
<dbReference type="SMART" id="SM00220">
    <property type="entry name" value="S_TKc"/>
    <property type="match status" value="1"/>
</dbReference>
<dbReference type="PANTHER" id="PTHR24348:SF22">
    <property type="entry name" value="NON-SPECIFIC SERINE_THREONINE PROTEIN KINASE"/>
    <property type="match status" value="1"/>
</dbReference>
<dbReference type="CDD" id="cd14014">
    <property type="entry name" value="STKc_PknB_like"/>
    <property type="match status" value="1"/>
</dbReference>
<dbReference type="GO" id="GO:0005776">
    <property type="term" value="C:autophagosome"/>
    <property type="evidence" value="ECO:0007669"/>
    <property type="project" value="TreeGrafter"/>
</dbReference>
<sequence>MALAERGNELTAIQALRAGAADYLPKRLLTPSRLKSALDRAFVALDRSMPEARAAATKRRAAAPLATGQPTITGYEIIRTLSESEKAVVYLAESRALGTEVALKVSKIPCEDRAKQALAREYQAILAVHDPAVVRIFDHGIEDGYEYLAMEYFPHGDLKARMQVGVTESEALRFLEKIGSALAVVHRAGLLHRDLKPPNVMLRESDNVVLIDFGLARLLDVSHHSTYTGVLRGSPYYMSPEQALGEKLDPRSDLYSLGVIFHEMLTGRKPFMGNSAMEVLQ</sequence>
<comment type="caution">
    <text evidence="6">The sequence shown here is derived from an EMBL/GenBank/DDBJ whole genome shotgun (WGS) entry which is preliminary data.</text>
</comment>
<evidence type="ECO:0000256" key="2">
    <source>
        <dbReference type="ARBA" id="ARBA00022741"/>
    </source>
</evidence>
<evidence type="ECO:0000256" key="1">
    <source>
        <dbReference type="ARBA" id="ARBA00022679"/>
    </source>
</evidence>
<dbReference type="GO" id="GO:0000045">
    <property type="term" value="P:autophagosome assembly"/>
    <property type="evidence" value="ECO:0007669"/>
    <property type="project" value="TreeGrafter"/>
</dbReference>
<keyword evidence="3 6" id="KW-0418">Kinase</keyword>
<name>T1CIN1_9ZZZZ</name>
<reference evidence="6" key="2">
    <citation type="journal article" date="2014" name="ISME J.">
        <title>Microbial stratification in low pH oxic and suboxic macroscopic growths along an acid mine drainage.</title>
        <authorList>
            <person name="Mendez-Garcia C."/>
            <person name="Mesa V."/>
            <person name="Sprenger R.R."/>
            <person name="Richter M."/>
            <person name="Diez M.S."/>
            <person name="Solano J."/>
            <person name="Bargiela R."/>
            <person name="Golyshina O.V."/>
            <person name="Manteca A."/>
            <person name="Ramos J.L."/>
            <person name="Gallego J.R."/>
            <person name="Llorente I."/>
            <person name="Martins Dos Santos V.A."/>
            <person name="Jensen O.N."/>
            <person name="Pelaez A.I."/>
            <person name="Sanchez J."/>
            <person name="Ferrer M."/>
        </authorList>
    </citation>
    <scope>NUCLEOTIDE SEQUENCE</scope>
</reference>
<dbReference type="PROSITE" id="PS00108">
    <property type="entry name" value="PROTEIN_KINASE_ST"/>
    <property type="match status" value="1"/>
</dbReference>
<evidence type="ECO:0000256" key="4">
    <source>
        <dbReference type="ARBA" id="ARBA00022840"/>
    </source>
</evidence>
<reference evidence="6" key="1">
    <citation type="submission" date="2013-08" db="EMBL/GenBank/DDBJ databases">
        <authorList>
            <person name="Mendez C."/>
            <person name="Richter M."/>
            <person name="Ferrer M."/>
            <person name="Sanchez J."/>
        </authorList>
    </citation>
    <scope>NUCLEOTIDE SEQUENCE</scope>
</reference>
<accession>T1CIN1</accession>
<gene>
    <name evidence="6" type="ORF">B1A_07726</name>
</gene>
<dbReference type="Pfam" id="PF00069">
    <property type="entry name" value="Pkinase"/>
    <property type="match status" value="1"/>
</dbReference>
<dbReference type="EMBL" id="AUZX01005550">
    <property type="protein sequence ID" value="EQD67395.1"/>
    <property type="molecule type" value="Genomic_DNA"/>
</dbReference>
<dbReference type="PROSITE" id="PS50011">
    <property type="entry name" value="PROTEIN_KINASE_DOM"/>
    <property type="match status" value="1"/>
</dbReference>
<keyword evidence="2" id="KW-0547">Nucleotide-binding</keyword>
<keyword evidence="1" id="KW-0808">Transferase</keyword>
<dbReference type="GO" id="GO:0016020">
    <property type="term" value="C:membrane"/>
    <property type="evidence" value="ECO:0007669"/>
    <property type="project" value="TreeGrafter"/>
</dbReference>